<reference evidence="12" key="2">
    <citation type="submission" date="2025-09" db="UniProtKB">
        <authorList>
            <consortium name="Ensembl"/>
        </authorList>
    </citation>
    <scope>IDENTIFICATION</scope>
</reference>
<evidence type="ECO:0000256" key="10">
    <source>
        <dbReference type="ARBA" id="ARBA00023180"/>
    </source>
</evidence>
<comment type="similarity">
    <text evidence="3">Belongs to the PIGG/PIGN/PIGO family. PIGO subfamily.</text>
</comment>
<evidence type="ECO:0000256" key="2">
    <source>
        <dbReference type="ARBA" id="ARBA00004687"/>
    </source>
</evidence>
<keyword evidence="6 11" id="KW-0812">Transmembrane</keyword>
<feature type="transmembrane region" description="Helical" evidence="11">
    <location>
        <begin position="894"/>
        <end position="912"/>
    </location>
</feature>
<keyword evidence="8 11" id="KW-1133">Transmembrane helix</keyword>
<feature type="transmembrane region" description="Helical" evidence="11">
    <location>
        <begin position="286"/>
        <end position="308"/>
    </location>
</feature>
<dbReference type="GO" id="GO:0051377">
    <property type="term" value="F:mannose-ethanolamine phosphotransferase activity"/>
    <property type="evidence" value="ECO:0007669"/>
    <property type="project" value="InterPro"/>
</dbReference>
<feature type="transmembrane region" description="Helical" evidence="11">
    <location>
        <begin position="502"/>
        <end position="519"/>
    </location>
</feature>
<feature type="transmembrane region" description="Helical" evidence="11">
    <location>
        <begin position="384"/>
        <end position="404"/>
    </location>
</feature>
<dbReference type="UniPathway" id="UPA00196"/>
<comment type="pathway">
    <text evidence="2">Glycolipid biosynthesis; glycosylphosphatidylinositol-anchor biosynthesis.</text>
</comment>
<reference evidence="12" key="1">
    <citation type="submission" date="2025-08" db="UniProtKB">
        <authorList>
            <consortium name="Ensembl"/>
        </authorList>
    </citation>
    <scope>IDENTIFICATION</scope>
</reference>
<evidence type="ECO:0000313" key="13">
    <source>
        <dbReference type="Proteomes" id="UP000694388"/>
    </source>
</evidence>
<dbReference type="Pfam" id="PF01663">
    <property type="entry name" value="Phosphodiest"/>
    <property type="match status" value="1"/>
</dbReference>
<feature type="transmembrane region" description="Helical" evidence="11">
    <location>
        <begin position="455"/>
        <end position="474"/>
    </location>
</feature>
<dbReference type="CDD" id="cd16023">
    <property type="entry name" value="GPI_EPT_3"/>
    <property type="match status" value="1"/>
</dbReference>
<dbReference type="InterPro" id="IPR017850">
    <property type="entry name" value="Alkaline_phosphatase_core_sf"/>
</dbReference>
<accession>A0A8C4WWZ3</accession>
<dbReference type="AlphaFoldDB" id="A0A8C4WWZ3"/>
<evidence type="ECO:0000256" key="5">
    <source>
        <dbReference type="ARBA" id="ARBA00022679"/>
    </source>
</evidence>
<feature type="transmembrane region" description="Helical" evidence="11">
    <location>
        <begin position="424"/>
        <end position="443"/>
    </location>
</feature>
<dbReference type="Gene3D" id="3.40.720.10">
    <property type="entry name" value="Alkaline Phosphatase, subunit A"/>
    <property type="match status" value="1"/>
</dbReference>
<feature type="transmembrane region" description="Helical" evidence="11">
    <location>
        <begin position="539"/>
        <end position="556"/>
    </location>
</feature>
<protein>
    <submittedName>
        <fullName evidence="12">Phosphatidylinositol glycan anchor biosynthesis, class O</fullName>
    </submittedName>
</protein>
<sequence>MLWGRKAVFLGDDTWMNLFPSCFHRAHPFPSFNVKDLHTVDDGIIRHLYDEVARDDWDIIIAHFLGVDHVGHRLGPLHPAMADKLNQMNDVLGRLLAVLPPETLLLFMGDHGMTETGDHGGESESEVSAALFVYSTEPLFSKTLDSEPRRLYQVDLVPSLTLLLGLPIPYSNLGAVIPELFGWQGFQAMPTNPQEYLRPLEALHLNALQVSRFVTTYAAQHREFSAEILLKLNQTLLEAQALYRSTLSAIGSWNSTSEANVAIAAYQRYLYNVRKMCEAGWASFNIPMMVAGICTISVACLWSALLAWGGQQHSYVFYSNLSKVFLEFGISGAVGVTFLSALFGTALRDLPFHAACGLTLSSGILLGYKAFYLSWPFLVGSMDWTICGVNGVVSAMAGPALWLVRCLSLFSNSFILLEGQLVGFLFQSSLILIVLDTAHACLPSTALSAPQKHRALRVVVSVASAALACTRIAAMFRICREELPTCQPSSLLVPLLSGSDRTLHYGAAIISTTVICWTIRRFLALHGTFKAFASPPMLLVRYGFPIVAVCLGAHWGLELMAGERQAATMPHWVADIFPRVIFVLLGGGMLLTLWKPLALYTLRRKDFSEDLLTSHAATFAASQDRIREVVPQIYRFLKRDLSRSLKANHNGVQMEESSSETKVEVYGLGAPYSVVLLVFVGILIMLTAMLHTPGTTPAFLLLFASMAALLELVAALSAALPDSSDTRTVPLLSVVAWTLASTRFFYSTGHQPTFPALQWNAAFVGFHGDHSTNLLPGLLVIMNTFSSQAIFAVGLPLLLTWPFVRGVWDGDWLTVGRKGQTINRLVNKQRESEPKMEMGLRDQPGGLGVALLHLAATFLLLQGLQLLACMLAAAWLRRHLMVWGIFAPRFLFEATGFMVSSFWLLLSIALVLHTDTRLTAWLQHLNSRFPR</sequence>
<evidence type="ECO:0000256" key="7">
    <source>
        <dbReference type="ARBA" id="ARBA00022824"/>
    </source>
</evidence>
<organism evidence="12 13">
    <name type="scientific">Eptatretus burgeri</name>
    <name type="common">Inshore hagfish</name>
    <dbReference type="NCBI Taxonomy" id="7764"/>
    <lineage>
        <taxon>Eukaryota</taxon>
        <taxon>Metazoa</taxon>
        <taxon>Chordata</taxon>
        <taxon>Craniata</taxon>
        <taxon>Vertebrata</taxon>
        <taxon>Cyclostomata</taxon>
        <taxon>Myxini</taxon>
        <taxon>Myxiniformes</taxon>
        <taxon>Myxinidae</taxon>
        <taxon>Eptatretinae</taxon>
        <taxon>Eptatretus</taxon>
    </lineage>
</organism>
<dbReference type="GeneTree" id="ENSGT00910000144278"/>
<feature type="transmembrane region" description="Helical" evidence="11">
    <location>
        <begin position="845"/>
        <end position="874"/>
    </location>
</feature>
<evidence type="ECO:0000256" key="6">
    <source>
        <dbReference type="ARBA" id="ARBA00022692"/>
    </source>
</evidence>
<evidence type="ECO:0000256" key="8">
    <source>
        <dbReference type="ARBA" id="ARBA00022989"/>
    </source>
</evidence>
<feature type="transmembrane region" description="Helical" evidence="11">
    <location>
        <begin position="324"/>
        <end position="346"/>
    </location>
</feature>
<dbReference type="GO" id="GO:0006506">
    <property type="term" value="P:GPI anchor biosynthetic process"/>
    <property type="evidence" value="ECO:0007669"/>
    <property type="project" value="UniProtKB-UniPathway"/>
</dbReference>
<evidence type="ECO:0000256" key="3">
    <source>
        <dbReference type="ARBA" id="ARBA00008695"/>
    </source>
</evidence>
<keyword evidence="13" id="KW-1185">Reference proteome</keyword>
<dbReference type="GO" id="GO:0005789">
    <property type="term" value="C:endoplasmic reticulum membrane"/>
    <property type="evidence" value="ECO:0007669"/>
    <property type="project" value="UniProtKB-SubCell"/>
</dbReference>
<dbReference type="Proteomes" id="UP000694388">
    <property type="component" value="Unplaced"/>
</dbReference>
<evidence type="ECO:0000256" key="4">
    <source>
        <dbReference type="ARBA" id="ARBA00022502"/>
    </source>
</evidence>
<proteinExistence type="inferred from homology"/>
<keyword evidence="4" id="KW-0337">GPI-anchor biosynthesis</keyword>
<dbReference type="PANTHER" id="PTHR23071:SF1">
    <property type="entry name" value="GPI ETHANOLAMINE PHOSPHATE TRANSFERASE 3"/>
    <property type="match status" value="1"/>
</dbReference>
<evidence type="ECO:0000256" key="1">
    <source>
        <dbReference type="ARBA" id="ARBA00004477"/>
    </source>
</evidence>
<feature type="transmembrane region" description="Helical" evidence="11">
    <location>
        <begin position="698"/>
        <end position="716"/>
    </location>
</feature>
<keyword evidence="10" id="KW-0325">Glycoprotein</keyword>
<feature type="transmembrane region" description="Helical" evidence="11">
    <location>
        <begin position="352"/>
        <end position="372"/>
    </location>
</feature>
<keyword evidence="9 11" id="KW-0472">Membrane</keyword>
<comment type="subcellular location">
    <subcellularLocation>
        <location evidence="1">Endoplasmic reticulum membrane</location>
        <topology evidence="1">Multi-pass membrane protein</topology>
    </subcellularLocation>
</comment>
<name>A0A8C4WWZ3_EPTBU</name>
<feature type="transmembrane region" description="Helical" evidence="11">
    <location>
        <begin position="576"/>
        <end position="594"/>
    </location>
</feature>
<evidence type="ECO:0000256" key="11">
    <source>
        <dbReference type="SAM" id="Phobius"/>
    </source>
</evidence>
<evidence type="ECO:0000256" key="9">
    <source>
        <dbReference type="ARBA" id="ARBA00023136"/>
    </source>
</evidence>
<dbReference type="Ensembl" id="ENSEBUT00000017489.1">
    <property type="protein sequence ID" value="ENSEBUP00000016913.1"/>
    <property type="gene ID" value="ENSEBUG00000010599.1"/>
</dbReference>
<feature type="transmembrane region" description="Helical" evidence="11">
    <location>
        <begin position="665"/>
        <end position="686"/>
    </location>
</feature>
<dbReference type="InterPro" id="IPR002591">
    <property type="entry name" value="Phosphodiest/P_Trfase"/>
</dbReference>
<dbReference type="SUPFAM" id="SSF53649">
    <property type="entry name" value="Alkaline phosphatase-like"/>
    <property type="match status" value="1"/>
</dbReference>
<evidence type="ECO:0000313" key="12">
    <source>
        <dbReference type="Ensembl" id="ENSEBUP00000016913.1"/>
    </source>
</evidence>
<dbReference type="InterPro" id="IPR037675">
    <property type="entry name" value="PIG-O_N"/>
</dbReference>
<dbReference type="PANTHER" id="PTHR23071">
    <property type="entry name" value="PHOSPHATIDYLINOSITOL GLYCAN"/>
    <property type="match status" value="1"/>
</dbReference>
<keyword evidence="7" id="KW-0256">Endoplasmic reticulum</keyword>
<dbReference type="InterPro" id="IPR039524">
    <property type="entry name" value="PIGO/GPI13"/>
</dbReference>
<keyword evidence="5" id="KW-0808">Transferase</keyword>